<accession>A0AAD7GTP7</accession>
<dbReference type="SUPFAM" id="SSF56112">
    <property type="entry name" value="Protein kinase-like (PK-like)"/>
    <property type="match status" value="1"/>
</dbReference>
<evidence type="ECO:0000313" key="2">
    <source>
        <dbReference type="Proteomes" id="UP001215598"/>
    </source>
</evidence>
<dbReference type="EMBL" id="JARKIB010000479">
    <property type="protein sequence ID" value="KAJ7705098.1"/>
    <property type="molecule type" value="Genomic_DNA"/>
</dbReference>
<dbReference type="AlphaFoldDB" id="A0AAD7GTP7"/>
<sequence length="685" mass="76414">MTASTKHFICTSDDLDAFGIIGLLVGGSNVYSDLIPSETRDWDGLIVVARRRDIGLLVTTPSALNRMLGLVREEYPDLPVASSLHHAYDAVRYCGFNDSGVKKSVKILSLEHLSTLVGNHRPGTIRILSRKNVRVYKAAQYGRLSWRLQPAVTLDARTYLLHDADIYTAPLGVDNFQYAALGATTDLLITGKWLHATPSILGFSLRLIQKLTRVPNLRLPGDWTTFFARGERFSPRYREGLRSQQWASLLDSVATVDILQIPESLVFWHPSVFAIEQGILDHIQFFRHPQTRYRFFSQYVTNTICHRDLAAATVVPGVSPTLRETHHSRDLYIPAASRFSSNSQSGAITCGPQKLFWKIPTSMSCEIAGAHLSAPYGAIHLPLSLDVKNGILLYPFFDGHSFAERRLEHLRGIRDDTFDFIEVEMRRSEDMLTAYCGTVHLGFSDSSIQQFFCSRLMNGSRLNEFYPAGVLVNQIHCSLDDFLQLPISINGEAFPPLHLIIESALSALQLSEETVVITGMGDSHSGNVMLSKSKPMQVLYVDYETAGQHSPWLDFAKPLYNDVFFEALYADFLDRDFKAEGLFDAVLSSSGISLSIGDLKFDSTARLIWDIKRRLVLEPFTAYLLDKNLPTSLSTQILGNALFCCAILTRNYQAHPDVFLLNLALGVLLAQGRVAEVVDLVCPTG</sequence>
<protein>
    <submittedName>
        <fullName evidence="1">Uncharacterized protein</fullName>
    </submittedName>
</protein>
<evidence type="ECO:0000313" key="1">
    <source>
        <dbReference type="EMBL" id="KAJ7705098.1"/>
    </source>
</evidence>
<dbReference type="Proteomes" id="UP001215598">
    <property type="component" value="Unassembled WGS sequence"/>
</dbReference>
<gene>
    <name evidence="1" type="ORF">B0H16DRAFT_704559</name>
</gene>
<name>A0AAD7GTP7_9AGAR</name>
<proteinExistence type="predicted"/>
<keyword evidence="2" id="KW-1185">Reference proteome</keyword>
<comment type="caution">
    <text evidence="1">The sequence shown here is derived from an EMBL/GenBank/DDBJ whole genome shotgun (WGS) entry which is preliminary data.</text>
</comment>
<organism evidence="1 2">
    <name type="scientific">Mycena metata</name>
    <dbReference type="NCBI Taxonomy" id="1033252"/>
    <lineage>
        <taxon>Eukaryota</taxon>
        <taxon>Fungi</taxon>
        <taxon>Dikarya</taxon>
        <taxon>Basidiomycota</taxon>
        <taxon>Agaricomycotina</taxon>
        <taxon>Agaricomycetes</taxon>
        <taxon>Agaricomycetidae</taxon>
        <taxon>Agaricales</taxon>
        <taxon>Marasmiineae</taxon>
        <taxon>Mycenaceae</taxon>
        <taxon>Mycena</taxon>
    </lineage>
</organism>
<dbReference type="InterPro" id="IPR011009">
    <property type="entry name" value="Kinase-like_dom_sf"/>
</dbReference>
<reference evidence="1" key="1">
    <citation type="submission" date="2023-03" db="EMBL/GenBank/DDBJ databases">
        <title>Massive genome expansion in bonnet fungi (Mycena s.s.) driven by repeated elements and novel gene families across ecological guilds.</title>
        <authorList>
            <consortium name="Lawrence Berkeley National Laboratory"/>
            <person name="Harder C.B."/>
            <person name="Miyauchi S."/>
            <person name="Viragh M."/>
            <person name="Kuo A."/>
            <person name="Thoen E."/>
            <person name="Andreopoulos B."/>
            <person name="Lu D."/>
            <person name="Skrede I."/>
            <person name="Drula E."/>
            <person name="Henrissat B."/>
            <person name="Morin E."/>
            <person name="Kohler A."/>
            <person name="Barry K."/>
            <person name="LaButti K."/>
            <person name="Morin E."/>
            <person name="Salamov A."/>
            <person name="Lipzen A."/>
            <person name="Mereny Z."/>
            <person name="Hegedus B."/>
            <person name="Baldrian P."/>
            <person name="Stursova M."/>
            <person name="Weitz H."/>
            <person name="Taylor A."/>
            <person name="Grigoriev I.V."/>
            <person name="Nagy L.G."/>
            <person name="Martin F."/>
            <person name="Kauserud H."/>
        </authorList>
    </citation>
    <scope>NUCLEOTIDE SEQUENCE</scope>
    <source>
        <strain evidence="1">CBHHK182m</strain>
    </source>
</reference>